<dbReference type="OMA" id="CSGWRAK"/>
<accession>S3CU34</accession>
<dbReference type="GO" id="GO:0016787">
    <property type="term" value="F:hydrolase activity"/>
    <property type="evidence" value="ECO:0007669"/>
    <property type="project" value="UniProtKB-KW"/>
</dbReference>
<dbReference type="eggNOG" id="ENOG502RZVN">
    <property type="taxonomic scope" value="Eukaryota"/>
</dbReference>
<dbReference type="InterPro" id="IPR036866">
    <property type="entry name" value="RibonucZ/Hydroxyglut_hydro"/>
</dbReference>
<dbReference type="CDD" id="cd07713">
    <property type="entry name" value="DHPS-like_MBL-fold"/>
    <property type="match status" value="1"/>
</dbReference>
<evidence type="ECO:0000313" key="1">
    <source>
        <dbReference type="EMBL" id="EPE28539.1"/>
    </source>
</evidence>
<name>S3CU34_GLAL2</name>
<keyword evidence="1" id="KW-0378">Hydrolase</keyword>
<reference evidence="1 2" key="1">
    <citation type="journal article" date="2013" name="BMC Genomics">
        <title>Genomics-driven discovery of the pneumocandin biosynthetic gene cluster in the fungus Glarea lozoyensis.</title>
        <authorList>
            <person name="Chen L."/>
            <person name="Yue Q."/>
            <person name="Zhang X."/>
            <person name="Xiang M."/>
            <person name="Wang C."/>
            <person name="Li S."/>
            <person name="Che Y."/>
            <person name="Ortiz-Lopez F.J."/>
            <person name="Bills G.F."/>
            <person name="Liu X."/>
            <person name="An Z."/>
        </authorList>
    </citation>
    <scope>NUCLEOTIDE SEQUENCE [LARGE SCALE GENOMIC DNA]</scope>
    <source>
        <strain evidence="2">ATCC 20868 / MF5171</strain>
    </source>
</reference>
<dbReference type="Gene3D" id="3.60.15.10">
    <property type="entry name" value="Ribonuclease Z/Hydroxyacylglutathione hydrolase-like"/>
    <property type="match status" value="1"/>
</dbReference>
<keyword evidence="2" id="KW-1185">Reference proteome</keyword>
<dbReference type="PANTHER" id="PTHR13754:SF13">
    <property type="entry name" value="METALLO-BETA-LACTAMASE SUPERFAMILY PROTEIN (AFU_ORTHOLOGUE AFUA_3G07630)"/>
    <property type="match status" value="1"/>
</dbReference>
<dbReference type="GO" id="GO:0016740">
    <property type="term" value="F:transferase activity"/>
    <property type="evidence" value="ECO:0007669"/>
    <property type="project" value="TreeGrafter"/>
</dbReference>
<dbReference type="RefSeq" id="XP_008084447.1">
    <property type="nucleotide sequence ID" value="XM_008086256.1"/>
</dbReference>
<dbReference type="Proteomes" id="UP000016922">
    <property type="component" value="Unassembled WGS sequence"/>
</dbReference>
<protein>
    <submittedName>
        <fullName evidence="1">Metallo-hydrolase/oxidoreductase</fullName>
    </submittedName>
</protein>
<dbReference type="AlphaFoldDB" id="S3CU34"/>
<dbReference type="GeneID" id="19468707"/>
<dbReference type="SUPFAM" id="SSF56281">
    <property type="entry name" value="Metallo-hydrolase/oxidoreductase"/>
    <property type="match status" value="1"/>
</dbReference>
<gene>
    <name evidence="1" type="ORF">GLAREA_09660</name>
</gene>
<dbReference type="InterPro" id="IPR052926">
    <property type="entry name" value="Metallo-beta-lactamase_dom"/>
</dbReference>
<dbReference type="HOGENOM" id="CLU_036012_2_0_1"/>
<dbReference type="KEGG" id="glz:GLAREA_09660"/>
<evidence type="ECO:0000313" key="2">
    <source>
        <dbReference type="Proteomes" id="UP000016922"/>
    </source>
</evidence>
<dbReference type="EMBL" id="KE145368">
    <property type="protein sequence ID" value="EPE28539.1"/>
    <property type="molecule type" value="Genomic_DNA"/>
</dbReference>
<dbReference type="OrthoDB" id="1470350at2759"/>
<sequence length="393" mass="42638">MNLLVCRYAIRPGMPSPILDLEVANAVADGNVYRLFPDNSDVLDKNNGMMMGSLVEVDELEITVIVDNEVDVMSAISSGTVEDTRRFPDIATGESKVMQVGELSLNVMPMESICCGAHGLSVLVTANRGGIKRSLLFDTGPEEAVWAENAKRLGIDFGSIDLIQLSHWHRDHSGGMLKAVQMISKAKESASESLSPVIVDLHPDRPEYRGFMIKGQPISFPADPSFAEVRAAGGAVMKSAAAHTVLDDMFLISGFIESSNDYENGLRGGIRISSIEKGWEKDEEMADERFLMCNVKGKGIVMFTGCSHRGVVNASRNAVDSLGGSVPLYAVLGGYHLVGNTQLQVEETIKDLKALDPKILLPGHCSGWRAKYEIEKQMPGRLVPCTVGSKIRI</sequence>
<dbReference type="PANTHER" id="PTHR13754">
    <property type="entry name" value="METALLO-BETA-LACTAMASE SUPERFAMILY PROTEIN"/>
    <property type="match status" value="1"/>
</dbReference>
<proteinExistence type="predicted"/>
<dbReference type="STRING" id="1116229.S3CU34"/>
<organism evidence="1 2">
    <name type="scientific">Glarea lozoyensis (strain ATCC 20868 / MF5171)</name>
    <dbReference type="NCBI Taxonomy" id="1116229"/>
    <lineage>
        <taxon>Eukaryota</taxon>
        <taxon>Fungi</taxon>
        <taxon>Dikarya</taxon>
        <taxon>Ascomycota</taxon>
        <taxon>Pezizomycotina</taxon>
        <taxon>Leotiomycetes</taxon>
        <taxon>Helotiales</taxon>
        <taxon>Helotiaceae</taxon>
        <taxon>Glarea</taxon>
    </lineage>
</organism>
<dbReference type="InterPro" id="IPR041712">
    <property type="entry name" value="DHPS-like_MBL-fold"/>
</dbReference>